<dbReference type="EMBL" id="FNDB01000002">
    <property type="protein sequence ID" value="SDG75737.1"/>
    <property type="molecule type" value="Genomic_DNA"/>
</dbReference>
<keyword evidence="4" id="KW-0378">Hydrolase</keyword>
<dbReference type="Proteomes" id="UP000199274">
    <property type="component" value="Unassembled WGS sequence"/>
</dbReference>
<evidence type="ECO:0000313" key="9">
    <source>
        <dbReference type="EMBL" id="SDG75737.1"/>
    </source>
</evidence>
<evidence type="ECO:0000256" key="5">
    <source>
        <dbReference type="ARBA" id="ARBA00022825"/>
    </source>
</evidence>
<name>A0A1G7WUX0_9FLAO</name>
<dbReference type="EC" id="3.4.21.26" evidence="2"/>
<dbReference type="SUPFAM" id="SSF53474">
    <property type="entry name" value="alpha/beta-Hydrolases"/>
    <property type="match status" value="1"/>
</dbReference>
<evidence type="ECO:0000313" key="10">
    <source>
        <dbReference type="Proteomes" id="UP000199274"/>
    </source>
</evidence>
<keyword evidence="5" id="KW-0720">Serine protease</keyword>
<evidence type="ECO:0000259" key="7">
    <source>
        <dbReference type="Pfam" id="PF00326"/>
    </source>
</evidence>
<sequence length="724" mass="82655">MSKIIFFITLLICLVTNFLFAQNIKSPETPMETTVFKKKIVDTYQYLENTNDTLVQKWYKQNGIQSRDVLDNISGRKEIVAKLLEIENRKSFSVTLLNITNNNYSFYLKKTEDDKTGKLYYKIAETGEEILLYDPSEYKKDLDSKYIINYIKPSWDCKTIALGLSKNGEEIAEIAFLNVETKTLLPEIITHCWPAEFEVNWLPDNSGIMYLHIPVIDSKDKNYILNTESVVYKLGNNPLNHKAFFSRKNNPEMNIDPSDFPMIDSYDFEDKYIIGTLSGATFYVDSYYADIEELKNSNVIWKPLFKKEDELLNPIVYNDDLYCMSSKNASNFKIIKTKITSPDFQNAEIVVPENKNETIDDYAITKDGLFYSTTINGVEAKLYFVADNKTQQIDLPIKTGMLSIVTKNKFSSELWVTLSGWLNSKQRYSYDVTKNKFTEADLTPAIVHPEFKDFVVEEVEIPSYDGVLVPVSLIYKKGLQKNKLNNVLIDGYGSYGISMTPSFQPIYLSWVLNDGVYVVPHVRGGGEKGDDWHKKGYKTTKPNTWKDLIATAEYLIKEKITTKEKIAIYSGSAGGILVGRAITERPDLFKVMISRNGILNPLKINEAPNGPNNMKEFGNPDIEKEFNALYEMDAYHHIKKGVQYPACLISIGMNDARVAPWMSGKFVAKLNASTTSNNPVLFAVDYKAGHGMDSSNLQLYNDFADRFAFAFWQMGHPKFKLMKK</sequence>
<dbReference type="InterPro" id="IPR051167">
    <property type="entry name" value="Prolyl_oligopep/macrocyclase"/>
</dbReference>
<evidence type="ECO:0000259" key="8">
    <source>
        <dbReference type="Pfam" id="PF02897"/>
    </source>
</evidence>
<evidence type="ECO:0000256" key="1">
    <source>
        <dbReference type="ARBA" id="ARBA00001070"/>
    </source>
</evidence>
<comment type="catalytic activity">
    <reaction evidence="1">
        <text>Hydrolysis of Pro-|-Xaa &gt;&gt; Ala-|-Xaa in oligopeptides.</text>
        <dbReference type="EC" id="3.4.21.26"/>
    </reaction>
</comment>
<gene>
    <name evidence="9" type="ORF">SAMN04488062_10240</name>
</gene>
<dbReference type="GO" id="GO:0006508">
    <property type="term" value="P:proteolysis"/>
    <property type="evidence" value="ECO:0007669"/>
    <property type="project" value="UniProtKB-KW"/>
</dbReference>
<keyword evidence="3" id="KW-0645">Protease</keyword>
<feature type="signal peptide" evidence="6">
    <location>
        <begin position="1"/>
        <end position="21"/>
    </location>
</feature>
<dbReference type="InterPro" id="IPR001375">
    <property type="entry name" value="Peptidase_S9_cat"/>
</dbReference>
<dbReference type="SUPFAM" id="SSF50993">
    <property type="entry name" value="Peptidase/esterase 'gauge' domain"/>
    <property type="match status" value="1"/>
</dbReference>
<dbReference type="Pfam" id="PF02897">
    <property type="entry name" value="Peptidase_S9_N"/>
    <property type="match status" value="1"/>
</dbReference>
<dbReference type="RefSeq" id="WP_091254745.1">
    <property type="nucleotide sequence ID" value="NZ_FNDB01000002.1"/>
</dbReference>
<dbReference type="PRINTS" id="PR00862">
    <property type="entry name" value="PROLIGOPTASE"/>
</dbReference>
<dbReference type="STRING" id="178355.SAMN04488062_10240"/>
<evidence type="ECO:0000256" key="4">
    <source>
        <dbReference type="ARBA" id="ARBA00022801"/>
    </source>
</evidence>
<feature type="chain" id="PRO_5011483818" description="prolyl oligopeptidase" evidence="6">
    <location>
        <begin position="22"/>
        <end position="724"/>
    </location>
</feature>
<dbReference type="GO" id="GO:0005829">
    <property type="term" value="C:cytosol"/>
    <property type="evidence" value="ECO:0007669"/>
    <property type="project" value="TreeGrafter"/>
</dbReference>
<dbReference type="GO" id="GO:0070012">
    <property type="term" value="F:oligopeptidase activity"/>
    <property type="evidence" value="ECO:0007669"/>
    <property type="project" value="TreeGrafter"/>
</dbReference>
<evidence type="ECO:0000256" key="2">
    <source>
        <dbReference type="ARBA" id="ARBA00011897"/>
    </source>
</evidence>
<accession>A0A1G7WUX0</accession>
<dbReference type="Gene3D" id="2.130.10.120">
    <property type="entry name" value="Prolyl oligopeptidase, N-terminal domain"/>
    <property type="match status" value="1"/>
</dbReference>
<proteinExistence type="predicted"/>
<evidence type="ECO:0000256" key="6">
    <source>
        <dbReference type="SAM" id="SignalP"/>
    </source>
</evidence>
<feature type="domain" description="Peptidase S9A N-terminal" evidence="8">
    <location>
        <begin position="33"/>
        <end position="436"/>
    </location>
</feature>
<feature type="domain" description="Peptidase S9 prolyl oligopeptidase catalytic" evidence="7">
    <location>
        <begin position="509"/>
        <end position="715"/>
    </location>
</feature>
<organism evidence="9 10">
    <name type="scientific">Flavobacterium omnivorum</name>
    <dbReference type="NCBI Taxonomy" id="178355"/>
    <lineage>
        <taxon>Bacteria</taxon>
        <taxon>Pseudomonadati</taxon>
        <taxon>Bacteroidota</taxon>
        <taxon>Flavobacteriia</taxon>
        <taxon>Flavobacteriales</taxon>
        <taxon>Flavobacteriaceae</taxon>
        <taxon>Flavobacterium</taxon>
    </lineage>
</organism>
<dbReference type="AlphaFoldDB" id="A0A1G7WUX0"/>
<evidence type="ECO:0000256" key="3">
    <source>
        <dbReference type="ARBA" id="ARBA00022670"/>
    </source>
</evidence>
<keyword evidence="6" id="KW-0732">Signal</keyword>
<reference evidence="10" key="1">
    <citation type="submission" date="2016-10" db="EMBL/GenBank/DDBJ databases">
        <authorList>
            <person name="Varghese N."/>
            <person name="Submissions S."/>
        </authorList>
    </citation>
    <scope>NUCLEOTIDE SEQUENCE [LARGE SCALE GENOMIC DNA]</scope>
    <source>
        <strain evidence="10">CGMCC 1.2747</strain>
    </source>
</reference>
<protein>
    <recommendedName>
        <fullName evidence="2">prolyl oligopeptidase</fullName>
        <ecNumber evidence="2">3.4.21.26</ecNumber>
    </recommendedName>
</protein>
<dbReference type="Pfam" id="PF00326">
    <property type="entry name" value="Peptidase_S9"/>
    <property type="match status" value="1"/>
</dbReference>
<dbReference type="GO" id="GO:0004252">
    <property type="term" value="F:serine-type endopeptidase activity"/>
    <property type="evidence" value="ECO:0007669"/>
    <property type="project" value="UniProtKB-EC"/>
</dbReference>
<dbReference type="Gene3D" id="3.40.50.1820">
    <property type="entry name" value="alpha/beta hydrolase"/>
    <property type="match status" value="1"/>
</dbReference>
<dbReference type="PANTHER" id="PTHR42881">
    <property type="entry name" value="PROLYL ENDOPEPTIDASE"/>
    <property type="match status" value="1"/>
</dbReference>
<dbReference type="InterPro" id="IPR029058">
    <property type="entry name" value="AB_hydrolase_fold"/>
</dbReference>
<dbReference type="PANTHER" id="PTHR42881:SF2">
    <property type="entry name" value="PROLYL ENDOPEPTIDASE"/>
    <property type="match status" value="1"/>
</dbReference>
<dbReference type="OrthoDB" id="9801421at2"/>
<dbReference type="InterPro" id="IPR002470">
    <property type="entry name" value="Peptidase_S9A"/>
</dbReference>
<dbReference type="InterPro" id="IPR023302">
    <property type="entry name" value="Pept_S9A_N"/>
</dbReference>
<keyword evidence="10" id="KW-1185">Reference proteome</keyword>